<dbReference type="Proteomes" id="UP000324233">
    <property type="component" value="Chromosome"/>
</dbReference>
<name>A0A5B9VUF7_9BACT</name>
<dbReference type="SUPFAM" id="SSF52096">
    <property type="entry name" value="ClpP/crotonase"/>
    <property type="match status" value="1"/>
</dbReference>
<dbReference type="GO" id="GO:0007165">
    <property type="term" value="P:signal transduction"/>
    <property type="evidence" value="ECO:0007669"/>
    <property type="project" value="TreeGrafter"/>
</dbReference>
<dbReference type="InterPro" id="IPR029045">
    <property type="entry name" value="ClpP/crotonase-like_dom_sf"/>
</dbReference>
<dbReference type="AlphaFoldDB" id="A0A5B9VUF7"/>
<accession>A0A5B9VUF7</accession>
<dbReference type="KEGG" id="agv:OJF2_01940"/>
<keyword evidence="3" id="KW-1185">Reference proteome</keyword>
<feature type="domain" description="Tail specific protease" evidence="1">
    <location>
        <begin position="277"/>
        <end position="443"/>
    </location>
</feature>
<dbReference type="GO" id="GO:0030288">
    <property type="term" value="C:outer membrane-bounded periplasmic space"/>
    <property type="evidence" value="ECO:0007669"/>
    <property type="project" value="TreeGrafter"/>
</dbReference>
<evidence type="ECO:0000313" key="3">
    <source>
        <dbReference type="Proteomes" id="UP000324233"/>
    </source>
</evidence>
<dbReference type="Gene3D" id="3.90.226.10">
    <property type="entry name" value="2-enoyl-CoA Hydratase, Chain A, domain 1"/>
    <property type="match status" value="1"/>
</dbReference>
<dbReference type="EMBL" id="CP042997">
    <property type="protein sequence ID" value="QEH31729.1"/>
    <property type="molecule type" value="Genomic_DNA"/>
</dbReference>
<sequence length="525" mass="58000">MDFASPSRNRARVYNRRILVLKLGAADMQRSAVILLLGLLCSRAAAQEAIPSAKLLEDADVLRRIYERAHPGLYRYNTKAQMAGHLAALRAEFARDRSLGEAYVAVSQFLAKVRCGHSYANFYNQPRGVADALFSGRNRVPFLFRWIDGRMIVDRDFSGALKPGTEVLAIEGHPVAEILGKLMTIARADGGNDAKRVAYLEVRGKDRYEAFDIFLPLFYPGIGERIGLEVVPPGAKGPLTLAVAAHDRAQREALGKEAQQPAGADPWKFETLEGGAAYLRMPGWALYDSKWDWKGFLDRGMDALIDRRAPALIVDLRDNEGGLDVGNVLIERITAREVRGGIQRRYTRYRTLPGDLVPFLDTWDWSFKDWGDKAVPDRAGFYRLTRYDDDANGDVIAPRGRRFEGRLVVLVNAANSSATFQFARLIKDNQLGTLVGQPTGGNRRGINGGAFFFAKLPNSKIEFDVPLIATFPGERPLPDGVVLPFLDVPDAGVEPDVPVKPRAEDIAAGVDAELEAARALLKGRR</sequence>
<evidence type="ECO:0000259" key="1">
    <source>
        <dbReference type="Pfam" id="PF03572"/>
    </source>
</evidence>
<dbReference type="PANTHER" id="PTHR32060:SF30">
    <property type="entry name" value="CARBOXY-TERMINAL PROCESSING PROTEASE CTPA"/>
    <property type="match status" value="1"/>
</dbReference>
<protein>
    <submittedName>
        <fullName evidence="2">Peptidase family S41</fullName>
    </submittedName>
</protein>
<gene>
    <name evidence="2" type="ORF">OJF2_01940</name>
</gene>
<dbReference type="GO" id="GO:0004175">
    <property type="term" value="F:endopeptidase activity"/>
    <property type="evidence" value="ECO:0007669"/>
    <property type="project" value="TreeGrafter"/>
</dbReference>
<evidence type="ECO:0000313" key="2">
    <source>
        <dbReference type="EMBL" id="QEH31729.1"/>
    </source>
</evidence>
<dbReference type="GO" id="GO:0008236">
    <property type="term" value="F:serine-type peptidase activity"/>
    <property type="evidence" value="ECO:0007669"/>
    <property type="project" value="InterPro"/>
</dbReference>
<dbReference type="Pfam" id="PF03572">
    <property type="entry name" value="Peptidase_S41"/>
    <property type="match status" value="1"/>
</dbReference>
<dbReference type="PANTHER" id="PTHR32060">
    <property type="entry name" value="TAIL-SPECIFIC PROTEASE"/>
    <property type="match status" value="1"/>
</dbReference>
<dbReference type="GO" id="GO:0006508">
    <property type="term" value="P:proteolysis"/>
    <property type="evidence" value="ECO:0007669"/>
    <property type="project" value="InterPro"/>
</dbReference>
<organism evidence="2 3">
    <name type="scientific">Aquisphaera giovannonii</name>
    <dbReference type="NCBI Taxonomy" id="406548"/>
    <lineage>
        <taxon>Bacteria</taxon>
        <taxon>Pseudomonadati</taxon>
        <taxon>Planctomycetota</taxon>
        <taxon>Planctomycetia</taxon>
        <taxon>Isosphaerales</taxon>
        <taxon>Isosphaeraceae</taxon>
        <taxon>Aquisphaera</taxon>
    </lineage>
</organism>
<reference evidence="2 3" key="1">
    <citation type="submission" date="2019-08" db="EMBL/GenBank/DDBJ databases">
        <title>Deep-cultivation of Planctomycetes and their phenomic and genomic characterization uncovers novel biology.</title>
        <authorList>
            <person name="Wiegand S."/>
            <person name="Jogler M."/>
            <person name="Boedeker C."/>
            <person name="Pinto D."/>
            <person name="Vollmers J."/>
            <person name="Rivas-Marin E."/>
            <person name="Kohn T."/>
            <person name="Peeters S.H."/>
            <person name="Heuer A."/>
            <person name="Rast P."/>
            <person name="Oberbeckmann S."/>
            <person name="Bunk B."/>
            <person name="Jeske O."/>
            <person name="Meyerdierks A."/>
            <person name="Storesund J.E."/>
            <person name="Kallscheuer N."/>
            <person name="Luecker S."/>
            <person name="Lage O.M."/>
            <person name="Pohl T."/>
            <person name="Merkel B.J."/>
            <person name="Hornburger P."/>
            <person name="Mueller R.-W."/>
            <person name="Bruemmer F."/>
            <person name="Labrenz M."/>
            <person name="Spormann A.M."/>
            <person name="Op den Camp H."/>
            <person name="Overmann J."/>
            <person name="Amann R."/>
            <person name="Jetten M.S.M."/>
            <person name="Mascher T."/>
            <person name="Medema M.H."/>
            <person name="Devos D.P."/>
            <person name="Kaster A.-K."/>
            <person name="Ovreas L."/>
            <person name="Rohde M."/>
            <person name="Galperin M.Y."/>
            <person name="Jogler C."/>
        </authorList>
    </citation>
    <scope>NUCLEOTIDE SEQUENCE [LARGE SCALE GENOMIC DNA]</scope>
    <source>
        <strain evidence="2 3">OJF2</strain>
    </source>
</reference>
<proteinExistence type="predicted"/>
<dbReference type="InterPro" id="IPR005151">
    <property type="entry name" value="Tail-specific_protease"/>
</dbReference>